<dbReference type="PANTHER" id="PTHR31503:SF1">
    <property type="entry name" value="VACUOLAR CATION_PROTON EXCHANGER 3"/>
    <property type="match status" value="1"/>
</dbReference>
<protein>
    <recommendedName>
        <fullName evidence="5">Transmembrane protein</fullName>
    </recommendedName>
</protein>
<dbReference type="EMBL" id="PSQE01000004">
    <property type="protein sequence ID" value="RHN58847.1"/>
    <property type="molecule type" value="Genomic_DNA"/>
</dbReference>
<dbReference type="PANTHER" id="PTHR31503">
    <property type="entry name" value="VACUOLAR CALCIUM ION TRANSPORTER"/>
    <property type="match status" value="1"/>
</dbReference>
<dbReference type="Gramene" id="rna20801">
    <property type="protein sequence ID" value="RHN58847.1"/>
    <property type="gene ID" value="gene20801"/>
</dbReference>
<evidence type="ECO:0000256" key="2">
    <source>
        <dbReference type="ARBA" id="ARBA00023065"/>
    </source>
</evidence>
<name>A0A396I7N6_MEDTR</name>
<dbReference type="Proteomes" id="UP000265566">
    <property type="component" value="Chromosome 4"/>
</dbReference>
<dbReference type="GO" id="GO:0016020">
    <property type="term" value="C:membrane"/>
    <property type="evidence" value="ECO:0007669"/>
    <property type="project" value="InterPro"/>
</dbReference>
<sequence>MDSHHHDYEFEACFLENGGNIKGIVSKETMKHGRTAHNMSSSSLRKKSDLTLVSKVRYGFLRKVLANFQEVILGTKLSILFPTIPFAIIAQCYGFSRPWVFAWSLLGLIPLAERVSFLTE</sequence>
<reference evidence="4" key="1">
    <citation type="journal article" date="2018" name="Nat. Plants">
        <title>Whole-genome landscape of Medicago truncatula symbiotic genes.</title>
        <authorList>
            <person name="Pecrix Y."/>
            <person name="Staton S.E."/>
            <person name="Sallet E."/>
            <person name="Lelandais-Briere C."/>
            <person name="Moreau S."/>
            <person name="Carrere S."/>
            <person name="Blein T."/>
            <person name="Jardinaud M.F."/>
            <person name="Latrasse D."/>
            <person name="Zouine M."/>
            <person name="Zahm M."/>
            <person name="Kreplak J."/>
            <person name="Mayjonade B."/>
            <person name="Satge C."/>
            <person name="Perez M."/>
            <person name="Cauet S."/>
            <person name="Marande W."/>
            <person name="Chantry-Darmon C."/>
            <person name="Lopez-Roques C."/>
            <person name="Bouchez O."/>
            <person name="Berard A."/>
            <person name="Debelle F."/>
            <person name="Munos S."/>
            <person name="Bendahmane A."/>
            <person name="Berges H."/>
            <person name="Niebel A."/>
            <person name="Buitink J."/>
            <person name="Frugier F."/>
            <person name="Benhamed M."/>
            <person name="Crespi M."/>
            <person name="Gouzy J."/>
            <person name="Gamas P."/>
        </authorList>
    </citation>
    <scope>NUCLEOTIDE SEQUENCE [LARGE SCALE GENOMIC DNA]</scope>
    <source>
        <strain evidence="4">cv. Jemalong A17</strain>
    </source>
</reference>
<organism evidence="3 4">
    <name type="scientific">Medicago truncatula</name>
    <name type="common">Barrel medic</name>
    <name type="synonym">Medicago tribuloides</name>
    <dbReference type="NCBI Taxonomy" id="3880"/>
    <lineage>
        <taxon>Eukaryota</taxon>
        <taxon>Viridiplantae</taxon>
        <taxon>Streptophyta</taxon>
        <taxon>Embryophyta</taxon>
        <taxon>Tracheophyta</taxon>
        <taxon>Spermatophyta</taxon>
        <taxon>Magnoliopsida</taxon>
        <taxon>eudicotyledons</taxon>
        <taxon>Gunneridae</taxon>
        <taxon>Pentapetalae</taxon>
        <taxon>rosids</taxon>
        <taxon>fabids</taxon>
        <taxon>Fabales</taxon>
        <taxon>Fabaceae</taxon>
        <taxon>Papilionoideae</taxon>
        <taxon>50 kb inversion clade</taxon>
        <taxon>NPAAA clade</taxon>
        <taxon>Hologalegina</taxon>
        <taxon>IRL clade</taxon>
        <taxon>Trifolieae</taxon>
        <taxon>Medicago</taxon>
    </lineage>
</organism>
<gene>
    <name evidence="3" type="ORF">MtrunA17_Chr4g0006831</name>
</gene>
<evidence type="ECO:0000256" key="1">
    <source>
        <dbReference type="ARBA" id="ARBA00022449"/>
    </source>
</evidence>
<dbReference type="AlphaFoldDB" id="A0A396I7N6"/>
<evidence type="ECO:0000313" key="3">
    <source>
        <dbReference type="EMBL" id="RHN58847.1"/>
    </source>
</evidence>
<dbReference type="GO" id="GO:0070588">
    <property type="term" value="P:calcium ion transmembrane transport"/>
    <property type="evidence" value="ECO:0007669"/>
    <property type="project" value="UniProtKB-ARBA"/>
</dbReference>
<dbReference type="InterPro" id="IPR004713">
    <property type="entry name" value="CaH_exchang"/>
</dbReference>
<keyword evidence="1" id="KW-0050">Antiport</keyword>
<keyword evidence="1" id="KW-0813">Transport</keyword>
<accession>A0A396I7N6</accession>
<keyword evidence="2" id="KW-0406">Ion transport</keyword>
<dbReference type="GO" id="GO:0008324">
    <property type="term" value="F:monoatomic cation transmembrane transporter activity"/>
    <property type="evidence" value="ECO:0007669"/>
    <property type="project" value="InterPro"/>
</dbReference>
<proteinExistence type="predicted"/>
<comment type="caution">
    <text evidence="3">The sequence shown here is derived from an EMBL/GenBank/DDBJ whole genome shotgun (WGS) entry which is preliminary data.</text>
</comment>
<dbReference type="GO" id="GO:0015297">
    <property type="term" value="F:antiporter activity"/>
    <property type="evidence" value="ECO:0007669"/>
    <property type="project" value="UniProtKB-KW"/>
</dbReference>
<evidence type="ECO:0008006" key="5">
    <source>
        <dbReference type="Google" id="ProtNLM"/>
    </source>
</evidence>
<evidence type="ECO:0000313" key="4">
    <source>
        <dbReference type="Proteomes" id="UP000265566"/>
    </source>
</evidence>